<evidence type="ECO:0008006" key="4">
    <source>
        <dbReference type="Google" id="ProtNLM"/>
    </source>
</evidence>
<dbReference type="PANTHER" id="PTHR30105:SF2">
    <property type="entry name" value="DIVERGENT POLYSACCHARIDE DEACETYLASE SUPERFAMILY"/>
    <property type="match status" value="1"/>
</dbReference>
<dbReference type="Proteomes" id="UP000186777">
    <property type="component" value="Unassembled WGS sequence"/>
</dbReference>
<dbReference type="InterPro" id="IPR011330">
    <property type="entry name" value="Glyco_hydro/deAcase_b/a-brl"/>
</dbReference>
<name>A0A1Q6R1L2_9FIRM</name>
<dbReference type="SUPFAM" id="SSF88713">
    <property type="entry name" value="Glycoside hydrolase/deacetylase"/>
    <property type="match status" value="1"/>
</dbReference>
<proteinExistence type="predicted"/>
<protein>
    <recommendedName>
        <fullName evidence="4">Divergent polysaccharide deacetylase family protein</fullName>
    </recommendedName>
</protein>
<dbReference type="CDD" id="cd10936">
    <property type="entry name" value="CE4_DAC2"/>
    <property type="match status" value="1"/>
</dbReference>
<dbReference type="RefSeq" id="WP_303680538.1">
    <property type="nucleotide sequence ID" value="NZ_DAWEQZ010000005.1"/>
</dbReference>
<gene>
    <name evidence="2" type="ORF">BHW43_10790</name>
</gene>
<dbReference type="Gene3D" id="3.20.20.370">
    <property type="entry name" value="Glycoside hydrolase/deacetylase"/>
    <property type="match status" value="1"/>
</dbReference>
<keyword evidence="1" id="KW-0812">Transmembrane</keyword>
<dbReference type="Pfam" id="PF04748">
    <property type="entry name" value="Polysacc_deac_2"/>
    <property type="match status" value="1"/>
</dbReference>
<comment type="caution">
    <text evidence="2">The sequence shown here is derived from an EMBL/GenBank/DDBJ whole genome shotgun (WGS) entry which is preliminary data.</text>
</comment>
<keyword evidence="1" id="KW-1133">Transmembrane helix</keyword>
<reference evidence="2 3" key="1">
    <citation type="journal article" date="2016" name="Nat. Biotechnol.">
        <title>Measurement of bacterial replication rates in microbial communities.</title>
        <authorList>
            <person name="Brown C.T."/>
            <person name="Olm M.R."/>
            <person name="Thomas B.C."/>
            <person name="Banfield J.F."/>
        </authorList>
    </citation>
    <scope>NUCLEOTIDE SEQUENCE [LARGE SCALE GENOMIC DNA]</scope>
    <source>
        <strain evidence="2">46_33</strain>
    </source>
</reference>
<evidence type="ECO:0000313" key="2">
    <source>
        <dbReference type="EMBL" id="OLA36269.1"/>
    </source>
</evidence>
<keyword evidence="1" id="KW-0472">Membrane</keyword>
<sequence>MTKASKKKSSGSKYAVLILTAVIAIIAIGCGLFYATSNSKKDVLDKKGDEPQTVSLLDESIEAQRLLDNILLQKNNWQLIENNHGKKDVEVEESGAKVQINQRELAVGVPSGTSLAGACDWLQTKAEQAGLVYISGKPAKYKKWDAYKAEIGIKVKAGAGSKSFVTDTVIFFHNSNLTKQDKDVKDLPEQKAEEEQQGTVRQFRGKVAIVIDDCGYDMAPVRKLLNTGLPFSYAILPYKQYSSDVLEMVKAKGRVPMLHLPMEPIDRSAMSEGAATIRTDLSAAEKLSLTRRALNSLPGVMGVNNHQGSKATADKDTMRVVLQELRRQNLFFVDSRTNSASVARNMAQQLGVSTARNDIFLDNSSDVQAIRQQIYKAFAMAEKNGSVIAICHARPNTAKCWEMYAAEFKRTGITFVPVTELLY</sequence>
<feature type="transmembrane region" description="Helical" evidence="1">
    <location>
        <begin position="12"/>
        <end position="35"/>
    </location>
</feature>
<accession>A0A1Q6R1L2</accession>
<organism evidence="2 3">
    <name type="scientific">Phascolarctobacterium succinatutens</name>
    <dbReference type="NCBI Taxonomy" id="626940"/>
    <lineage>
        <taxon>Bacteria</taxon>
        <taxon>Bacillati</taxon>
        <taxon>Bacillota</taxon>
        <taxon>Negativicutes</taxon>
        <taxon>Acidaminococcales</taxon>
        <taxon>Acidaminococcaceae</taxon>
        <taxon>Phascolarctobacterium</taxon>
    </lineage>
</organism>
<dbReference type="PANTHER" id="PTHR30105">
    <property type="entry name" value="UNCHARACTERIZED YIBQ-RELATED"/>
    <property type="match status" value="1"/>
</dbReference>
<dbReference type="EMBL" id="MNTG01000047">
    <property type="protein sequence ID" value="OLA36269.1"/>
    <property type="molecule type" value="Genomic_DNA"/>
</dbReference>
<dbReference type="InterPro" id="IPR006837">
    <property type="entry name" value="Divergent_DAC"/>
</dbReference>
<dbReference type="AlphaFoldDB" id="A0A1Q6R1L2"/>
<evidence type="ECO:0000256" key="1">
    <source>
        <dbReference type="SAM" id="Phobius"/>
    </source>
</evidence>
<dbReference type="GO" id="GO:0005975">
    <property type="term" value="P:carbohydrate metabolic process"/>
    <property type="evidence" value="ECO:0007669"/>
    <property type="project" value="InterPro"/>
</dbReference>
<dbReference type="STRING" id="626940.BHW43_10790"/>
<dbReference type="PROSITE" id="PS51257">
    <property type="entry name" value="PROKAR_LIPOPROTEIN"/>
    <property type="match status" value="1"/>
</dbReference>
<evidence type="ECO:0000313" key="3">
    <source>
        <dbReference type="Proteomes" id="UP000186777"/>
    </source>
</evidence>